<dbReference type="GO" id="GO:0004843">
    <property type="term" value="F:cysteine-type deubiquitinase activity"/>
    <property type="evidence" value="ECO:0007669"/>
    <property type="project" value="InterPro"/>
</dbReference>
<dbReference type="Gene3D" id="3.30.40.10">
    <property type="entry name" value="Zinc/RING finger domain, C3HC4 (zinc finger)"/>
    <property type="match status" value="1"/>
</dbReference>
<gene>
    <name evidence="13" type="ORF">TRICI_003620</name>
</gene>
<dbReference type="Gene3D" id="3.90.70.10">
    <property type="entry name" value="Cysteine proteinases"/>
    <property type="match status" value="1"/>
</dbReference>
<dbReference type="GO" id="GO:0000245">
    <property type="term" value="P:spliceosomal complex assembly"/>
    <property type="evidence" value="ECO:0007669"/>
    <property type="project" value="InterPro"/>
</dbReference>
<protein>
    <submittedName>
        <fullName evidence="13">Uncharacterized protein</fullName>
    </submittedName>
</protein>
<keyword evidence="4" id="KW-0747">Spliceosome</keyword>
<dbReference type="GO" id="GO:0008270">
    <property type="term" value="F:zinc ion binding"/>
    <property type="evidence" value="ECO:0007669"/>
    <property type="project" value="UniProtKB-KW"/>
</dbReference>
<dbReference type="InterPro" id="IPR001607">
    <property type="entry name" value="Znf_UBP"/>
</dbReference>
<evidence type="ECO:0000259" key="12">
    <source>
        <dbReference type="PROSITE" id="PS50271"/>
    </source>
</evidence>
<keyword evidence="8" id="KW-0539">Nucleus</keyword>
<dbReference type="EMBL" id="SWFS01000265">
    <property type="protein sequence ID" value="KAA8912080.1"/>
    <property type="molecule type" value="Genomic_DNA"/>
</dbReference>
<organism evidence="13 14">
    <name type="scientific">Trichomonascus ciferrii</name>
    <dbReference type="NCBI Taxonomy" id="44093"/>
    <lineage>
        <taxon>Eukaryota</taxon>
        <taxon>Fungi</taxon>
        <taxon>Dikarya</taxon>
        <taxon>Ascomycota</taxon>
        <taxon>Saccharomycotina</taxon>
        <taxon>Dipodascomycetes</taxon>
        <taxon>Dipodascales</taxon>
        <taxon>Trichomonascaceae</taxon>
        <taxon>Trichomonascus</taxon>
        <taxon>Trichomonascus ciferrii complex</taxon>
    </lineage>
</organism>
<evidence type="ECO:0000256" key="3">
    <source>
        <dbReference type="ARBA" id="ARBA00022723"/>
    </source>
</evidence>
<feature type="domain" description="UBP-type" evidence="12">
    <location>
        <begin position="41"/>
        <end position="138"/>
    </location>
</feature>
<evidence type="ECO:0000256" key="10">
    <source>
        <dbReference type="SAM" id="MobiDB-lite"/>
    </source>
</evidence>
<dbReference type="AlphaFoldDB" id="A0A642V9J6"/>
<feature type="domain" description="USP" evidence="11">
    <location>
        <begin position="163"/>
        <end position="478"/>
    </location>
</feature>
<dbReference type="PANTHER" id="PTHR21646:SF16">
    <property type="entry name" value="U4_U6.U5 TRI-SNRNP-ASSOCIATED PROTEIN 2"/>
    <property type="match status" value="1"/>
</dbReference>
<keyword evidence="2" id="KW-0507">mRNA processing</keyword>
<dbReference type="SUPFAM" id="SSF57850">
    <property type="entry name" value="RING/U-box"/>
    <property type="match status" value="1"/>
</dbReference>
<dbReference type="InterPro" id="IPR033809">
    <property type="entry name" value="USP39"/>
</dbReference>
<dbReference type="PANTHER" id="PTHR21646">
    <property type="entry name" value="UBIQUITIN CARBOXYL-TERMINAL HYDROLASE"/>
    <property type="match status" value="1"/>
</dbReference>
<evidence type="ECO:0000313" key="14">
    <source>
        <dbReference type="Proteomes" id="UP000761534"/>
    </source>
</evidence>
<keyword evidence="3" id="KW-0479">Metal-binding</keyword>
<evidence type="ECO:0000313" key="13">
    <source>
        <dbReference type="EMBL" id="KAA8912080.1"/>
    </source>
</evidence>
<dbReference type="Pfam" id="PF00443">
    <property type="entry name" value="UCH"/>
    <property type="match status" value="1"/>
</dbReference>
<evidence type="ECO:0000256" key="6">
    <source>
        <dbReference type="ARBA" id="ARBA00022833"/>
    </source>
</evidence>
<keyword evidence="5 9" id="KW-0863">Zinc-finger</keyword>
<feature type="region of interest" description="Disordered" evidence="10">
    <location>
        <begin position="1"/>
        <end position="27"/>
    </location>
</feature>
<dbReference type="GO" id="GO:0016579">
    <property type="term" value="P:protein deubiquitination"/>
    <property type="evidence" value="ECO:0007669"/>
    <property type="project" value="InterPro"/>
</dbReference>
<evidence type="ECO:0000256" key="9">
    <source>
        <dbReference type="PROSITE-ProRule" id="PRU00502"/>
    </source>
</evidence>
<dbReference type="InterPro" id="IPR001394">
    <property type="entry name" value="Peptidase_C19_UCH"/>
</dbReference>
<dbReference type="PROSITE" id="PS50235">
    <property type="entry name" value="USP_3"/>
    <property type="match status" value="1"/>
</dbReference>
<dbReference type="OrthoDB" id="10263353at2759"/>
<evidence type="ECO:0000256" key="5">
    <source>
        <dbReference type="ARBA" id="ARBA00022771"/>
    </source>
</evidence>
<dbReference type="SUPFAM" id="SSF54001">
    <property type="entry name" value="Cysteine proteinases"/>
    <property type="match status" value="1"/>
</dbReference>
<evidence type="ECO:0000256" key="4">
    <source>
        <dbReference type="ARBA" id="ARBA00022728"/>
    </source>
</evidence>
<dbReference type="InterPro" id="IPR038765">
    <property type="entry name" value="Papain-like_cys_pep_sf"/>
</dbReference>
<dbReference type="SMART" id="SM00290">
    <property type="entry name" value="ZnF_UBP"/>
    <property type="match status" value="1"/>
</dbReference>
<sequence>MVEEEDDRRRKRVKVAEEDDVEGEKNTYELAKDENESLVTQEALYLETIDRKRLDFDFEKLCSVSLNNNNVYGCLTCGSYFQGRGKSSHAYLHSVDCDHHVFINLHTLKIYVLPEGYEVKSAVLDDIKYVVDPYYSKEYVESLDTTPREAYDLSRRLYWPGYIGINNLKANDYSNVIIQLLVHIPPLRDHLMLNKDKYSDEMIRRFSTLIRKVWNPKAFKPHVSPHELLQHIAVISKKKFRPIEQADPFMFMNWFLNQIHLGLGGSKTKPKSSLVQQIFQGKMRIESQKITASAVPGDRLRFEADTKVQVNDTRFLFLTLDLPPTPLFKDDIEGNVIPQISLTELLKKYDGSTTQELAGERKRYKILELPQYLVLVVKRFAKLGVIEDRNPTVVRFDPRALNMTHFLEDTDSDVVYSLVGNVVYELNKTNQGDKHSWKAQVLDRSRQTWLQIQDLIVEQVRAELLFLSESYIQVWQRN</sequence>
<keyword evidence="14" id="KW-1185">Reference proteome</keyword>
<comment type="subcellular location">
    <subcellularLocation>
        <location evidence="1">Nucleus</location>
    </subcellularLocation>
</comment>
<keyword evidence="6" id="KW-0862">Zinc</keyword>
<dbReference type="InterPro" id="IPR050185">
    <property type="entry name" value="Ub_carboxyl-term_hydrolase"/>
</dbReference>
<comment type="caution">
    <text evidence="13">The sequence shown here is derived from an EMBL/GenBank/DDBJ whole genome shotgun (WGS) entry which is preliminary data.</text>
</comment>
<keyword evidence="7" id="KW-0508">mRNA splicing</keyword>
<evidence type="ECO:0000256" key="8">
    <source>
        <dbReference type="ARBA" id="ARBA00023242"/>
    </source>
</evidence>
<dbReference type="Proteomes" id="UP000761534">
    <property type="component" value="Unassembled WGS sequence"/>
</dbReference>
<evidence type="ECO:0000256" key="2">
    <source>
        <dbReference type="ARBA" id="ARBA00022664"/>
    </source>
</evidence>
<name>A0A642V9J6_9ASCO</name>
<dbReference type="InterPro" id="IPR013083">
    <property type="entry name" value="Znf_RING/FYVE/PHD"/>
</dbReference>
<dbReference type="CDD" id="cd02669">
    <property type="entry name" value="Peptidase_C19M"/>
    <property type="match status" value="1"/>
</dbReference>
<dbReference type="PROSITE" id="PS50271">
    <property type="entry name" value="ZF_UBP"/>
    <property type="match status" value="1"/>
</dbReference>
<reference evidence="13" key="1">
    <citation type="journal article" date="2019" name="G3 (Bethesda)">
        <title>Genome Assemblies of Two Rare Opportunistic Yeast Pathogens: Diutina rugosa (syn. Candida rugosa) and Trichomonascus ciferrii (syn. Candida ciferrii).</title>
        <authorList>
            <person name="Mixao V."/>
            <person name="Saus E."/>
            <person name="Hansen A.P."/>
            <person name="Lass-Florl C."/>
            <person name="Gabaldon T."/>
        </authorList>
    </citation>
    <scope>NUCLEOTIDE SEQUENCE</scope>
    <source>
        <strain evidence="13">CBS 4856</strain>
    </source>
</reference>
<dbReference type="VEuPathDB" id="FungiDB:TRICI_003620"/>
<evidence type="ECO:0000259" key="11">
    <source>
        <dbReference type="PROSITE" id="PS50235"/>
    </source>
</evidence>
<dbReference type="InterPro" id="IPR028889">
    <property type="entry name" value="USP"/>
</dbReference>
<evidence type="ECO:0000256" key="7">
    <source>
        <dbReference type="ARBA" id="ARBA00023187"/>
    </source>
</evidence>
<proteinExistence type="predicted"/>
<evidence type="ECO:0000256" key="1">
    <source>
        <dbReference type="ARBA" id="ARBA00004123"/>
    </source>
</evidence>
<dbReference type="GO" id="GO:0005681">
    <property type="term" value="C:spliceosomal complex"/>
    <property type="evidence" value="ECO:0007669"/>
    <property type="project" value="UniProtKB-KW"/>
</dbReference>
<dbReference type="Pfam" id="PF02148">
    <property type="entry name" value="zf-UBP"/>
    <property type="match status" value="1"/>
</dbReference>
<accession>A0A642V9J6</accession>